<name>A0A3Q3FN04_9LABR</name>
<dbReference type="InterPro" id="IPR008936">
    <property type="entry name" value="Rho_GTPase_activation_prot"/>
</dbReference>
<dbReference type="Pfam" id="PF08337">
    <property type="entry name" value="Plexin_cytopl"/>
    <property type="match status" value="1"/>
</dbReference>
<dbReference type="GO" id="GO:0005886">
    <property type="term" value="C:plasma membrane"/>
    <property type="evidence" value="ECO:0007669"/>
    <property type="project" value="TreeGrafter"/>
</dbReference>
<dbReference type="SUPFAM" id="SSF48350">
    <property type="entry name" value="GTPase activation domain, GAP"/>
    <property type="match status" value="1"/>
</dbReference>
<organism evidence="3 4">
    <name type="scientific">Labrus bergylta</name>
    <name type="common">ballan wrasse</name>
    <dbReference type="NCBI Taxonomy" id="56723"/>
    <lineage>
        <taxon>Eukaryota</taxon>
        <taxon>Metazoa</taxon>
        <taxon>Chordata</taxon>
        <taxon>Craniata</taxon>
        <taxon>Vertebrata</taxon>
        <taxon>Euteleostomi</taxon>
        <taxon>Actinopterygii</taxon>
        <taxon>Neopterygii</taxon>
        <taxon>Teleostei</taxon>
        <taxon>Neoteleostei</taxon>
        <taxon>Acanthomorphata</taxon>
        <taxon>Eupercaria</taxon>
        <taxon>Labriformes</taxon>
        <taxon>Labridae</taxon>
        <taxon>Labrus</taxon>
    </lineage>
</organism>
<evidence type="ECO:0000313" key="4">
    <source>
        <dbReference type="Proteomes" id="UP000261660"/>
    </source>
</evidence>
<dbReference type="InterPro" id="IPR013548">
    <property type="entry name" value="Plexin_cytoplasmic_RasGAP_dom"/>
</dbReference>
<dbReference type="STRING" id="56723.ENSLBEP00000021112"/>
<sequence length="455" mass="52690">MRTLLLELMDEHVQNKNPKLMLRRSETVVERMLCNWMSICLYQFLRDTAGEPLYKLFKALKHQVEKGPVDAKMKKAKYTLNDTGLLGDDVEYSVLVSTHSALSKCCLKVKEKIIDQVYRNLPYSQRPKVESVALEWRPGSTGQILSDLDLTSQKEGRWKKLNTLAHYNVRDNATLVLSRVLHTQSFHQHQDSYEEKNALLEDDNTFHLVRPTDDIDEVKSKRGSMKDKAMTKAITEIYLTRLLSVKGTLQQFVDDFFRSVLCSGSVVPPAVKYFFDFLDEQALRHDNVDEETLHIWKTNSLPLRYWVNILRNPHFIFDVHVTEVVDASLHVISQTFMDACTKTEHKLSRESPSNKLLYAKEISTYKKMVDDYYKGIRQMVPVSDQDMNTHLAEVSRQHTEKLNTQVALHQLYQYASKYYDVIIQSLDDDPAAQNKQLTLRLQQIAAALENKVTDL</sequence>
<reference evidence="3" key="1">
    <citation type="submission" date="2025-08" db="UniProtKB">
        <authorList>
            <consortium name="Ensembl"/>
        </authorList>
    </citation>
    <scope>IDENTIFICATION</scope>
</reference>
<feature type="domain" description="Plexin cytoplasmic RhoGTPase-binding" evidence="2">
    <location>
        <begin position="108"/>
        <end position="176"/>
    </location>
</feature>
<reference evidence="3" key="2">
    <citation type="submission" date="2025-09" db="UniProtKB">
        <authorList>
            <consortium name="Ensembl"/>
        </authorList>
    </citation>
    <scope>IDENTIFICATION</scope>
</reference>
<dbReference type="AlphaFoldDB" id="A0A3Q3FN04"/>
<evidence type="ECO:0000313" key="3">
    <source>
        <dbReference type="Ensembl" id="ENSLBEP00000021112.1"/>
    </source>
</evidence>
<dbReference type="GO" id="GO:0017154">
    <property type="term" value="F:semaphorin receptor activity"/>
    <property type="evidence" value="ECO:0007669"/>
    <property type="project" value="InterPro"/>
</dbReference>
<dbReference type="GeneTree" id="ENSGT01150000286928"/>
<dbReference type="GO" id="GO:0050772">
    <property type="term" value="P:positive regulation of axonogenesis"/>
    <property type="evidence" value="ECO:0007669"/>
    <property type="project" value="TreeGrafter"/>
</dbReference>
<dbReference type="InterPro" id="IPR046800">
    <property type="entry name" value="Plexin_RBD"/>
</dbReference>
<proteinExistence type="predicted"/>
<dbReference type="Gene3D" id="1.10.506.10">
    <property type="entry name" value="GTPase Activation - p120gap, domain 1"/>
    <property type="match status" value="2"/>
</dbReference>
<evidence type="ECO:0000259" key="1">
    <source>
        <dbReference type="Pfam" id="PF08337"/>
    </source>
</evidence>
<feature type="domain" description="Plexin cytoplasmic RasGAP" evidence="1">
    <location>
        <begin position="1"/>
        <end position="421"/>
    </location>
</feature>
<evidence type="ECO:0000259" key="2">
    <source>
        <dbReference type="Pfam" id="PF20170"/>
    </source>
</evidence>
<dbReference type="GO" id="GO:0007162">
    <property type="term" value="P:negative regulation of cell adhesion"/>
    <property type="evidence" value="ECO:0007669"/>
    <property type="project" value="TreeGrafter"/>
</dbReference>
<dbReference type="InterPro" id="IPR031148">
    <property type="entry name" value="Plexin"/>
</dbReference>
<keyword evidence="4" id="KW-1185">Reference proteome</keyword>
<dbReference type="GO" id="GO:0008360">
    <property type="term" value="P:regulation of cell shape"/>
    <property type="evidence" value="ECO:0007669"/>
    <property type="project" value="TreeGrafter"/>
</dbReference>
<dbReference type="PANTHER" id="PTHR22625">
    <property type="entry name" value="PLEXIN"/>
    <property type="match status" value="1"/>
</dbReference>
<dbReference type="InParanoid" id="A0A3Q3FN04"/>
<accession>A0A3Q3FN04</accession>
<dbReference type="Ensembl" id="ENSLBET00000022244.1">
    <property type="protein sequence ID" value="ENSLBEP00000021112.1"/>
    <property type="gene ID" value="ENSLBEG00000016208.1"/>
</dbReference>
<dbReference type="GO" id="GO:0030334">
    <property type="term" value="P:regulation of cell migration"/>
    <property type="evidence" value="ECO:0007669"/>
    <property type="project" value="TreeGrafter"/>
</dbReference>
<dbReference type="PANTHER" id="PTHR22625:SF9">
    <property type="entry name" value="PLEXIN-B2"/>
    <property type="match status" value="1"/>
</dbReference>
<dbReference type="Proteomes" id="UP000261660">
    <property type="component" value="Unplaced"/>
</dbReference>
<protein>
    <submittedName>
        <fullName evidence="3">Uncharacterized protein</fullName>
    </submittedName>
</protein>
<dbReference type="Pfam" id="PF20170">
    <property type="entry name" value="Plexin_RBD"/>
    <property type="match status" value="1"/>
</dbReference>
<dbReference type="GO" id="GO:0002116">
    <property type="term" value="C:semaphorin receptor complex"/>
    <property type="evidence" value="ECO:0007669"/>
    <property type="project" value="TreeGrafter"/>
</dbReference>